<gene>
    <name evidence="3" type="ORF">CP970_39835</name>
</gene>
<dbReference type="KEGG" id="ska:CP970_39835"/>
<dbReference type="PRINTS" id="PR00081">
    <property type="entry name" value="GDHRDH"/>
</dbReference>
<dbReference type="Proteomes" id="UP000325529">
    <property type="component" value="Chromosome"/>
</dbReference>
<dbReference type="PRINTS" id="PR00080">
    <property type="entry name" value="SDRFAMILY"/>
</dbReference>
<protein>
    <submittedName>
        <fullName evidence="3">SDR family oxidoreductase</fullName>
    </submittedName>
</protein>
<dbReference type="PANTHER" id="PTHR43975">
    <property type="entry name" value="ZGC:101858"/>
    <property type="match status" value="1"/>
</dbReference>
<organism evidence="3 4">
    <name type="scientific">Streptomyces kanamyceticus</name>
    <dbReference type="NCBI Taxonomy" id="1967"/>
    <lineage>
        <taxon>Bacteria</taxon>
        <taxon>Bacillati</taxon>
        <taxon>Actinomycetota</taxon>
        <taxon>Actinomycetes</taxon>
        <taxon>Kitasatosporales</taxon>
        <taxon>Streptomycetaceae</taxon>
        <taxon>Streptomyces</taxon>
    </lineage>
</organism>
<dbReference type="SUPFAM" id="SSF51735">
    <property type="entry name" value="NAD(P)-binding Rossmann-fold domains"/>
    <property type="match status" value="1"/>
</dbReference>
<dbReference type="Pfam" id="PF13561">
    <property type="entry name" value="adh_short_C2"/>
    <property type="match status" value="1"/>
</dbReference>
<sequence length="355" mass="36842">MTDHQPGDGVTFVNTFTLSAPPEEFEAAFARTSQFMARQPGFREHTLVRGTKDPTRYVNIARWDDAASLQRAVGQPEFQAHAAALGELSSSDPQLYTPVRTVRPAPSGHSPVVVVTGGGTGIGRATARAFAGQGARVLVVGRTESSLAETAEGHDGIRTAVADLTAPGAADEVVERALAAFGRIDVLVNNAAVSLHGGLADHTRKDDETQIATNLLAPISLTRAALDALEASGGTVVNVSTSGSLGLRTWPGAGVFGASKVALDFLTRTWAVELAPRGVRVVGLAPGVVNSGIGVRSGMSAEQYDGFLDQMGDKAPAGRVGTPEEIAWWITQLARDEAAYANGVVVPVDGGLSLT</sequence>
<dbReference type="Gene3D" id="3.40.50.720">
    <property type="entry name" value="NAD(P)-binding Rossmann-like Domain"/>
    <property type="match status" value="1"/>
</dbReference>
<name>A0A5J6GQ69_STRKN</name>
<dbReference type="PROSITE" id="PS51725">
    <property type="entry name" value="ABM"/>
    <property type="match status" value="1"/>
</dbReference>
<evidence type="ECO:0000256" key="1">
    <source>
        <dbReference type="ARBA" id="ARBA00023002"/>
    </source>
</evidence>
<dbReference type="OrthoDB" id="9803333at2"/>
<dbReference type="InterPro" id="IPR011008">
    <property type="entry name" value="Dimeric_a/b-barrel"/>
</dbReference>
<keyword evidence="1" id="KW-0560">Oxidoreductase</keyword>
<dbReference type="Gene3D" id="3.30.70.100">
    <property type="match status" value="1"/>
</dbReference>
<dbReference type="PANTHER" id="PTHR43975:SF2">
    <property type="entry name" value="EG:BACR7A4.14 PROTEIN-RELATED"/>
    <property type="match status" value="1"/>
</dbReference>
<dbReference type="InterPro" id="IPR007138">
    <property type="entry name" value="ABM_dom"/>
</dbReference>
<evidence type="ECO:0000259" key="2">
    <source>
        <dbReference type="PROSITE" id="PS51725"/>
    </source>
</evidence>
<dbReference type="SUPFAM" id="SSF54909">
    <property type="entry name" value="Dimeric alpha+beta barrel"/>
    <property type="match status" value="1"/>
</dbReference>
<dbReference type="InterPro" id="IPR036291">
    <property type="entry name" value="NAD(P)-bd_dom_sf"/>
</dbReference>
<dbReference type="InterPro" id="IPR002347">
    <property type="entry name" value="SDR_fam"/>
</dbReference>
<evidence type="ECO:0000313" key="4">
    <source>
        <dbReference type="Proteomes" id="UP000325529"/>
    </source>
</evidence>
<dbReference type="Pfam" id="PF03992">
    <property type="entry name" value="ABM"/>
    <property type="match status" value="1"/>
</dbReference>
<reference evidence="3 4" key="1">
    <citation type="submission" date="2017-09" db="EMBL/GenBank/DDBJ databases">
        <authorList>
            <person name="Lee N."/>
            <person name="Cho B.-K."/>
        </authorList>
    </citation>
    <scope>NUCLEOTIDE SEQUENCE [LARGE SCALE GENOMIC DNA]</scope>
    <source>
        <strain evidence="3 4">ATCC 12853</strain>
    </source>
</reference>
<feature type="domain" description="ABM" evidence="2">
    <location>
        <begin position="10"/>
        <end position="99"/>
    </location>
</feature>
<dbReference type="RefSeq" id="WP_079043522.1">
    <property type="nucleotide sequence ID" value="NZ_CP023699.1"/>
</dbReference>
<dbReference type="FunFam" id="3.40.50.720:FF:000084">
    <property type="entry name" value="Short-chain dehydrogenase reductase"/>
    <property type="match status" value="1"/>
</dbReference>
<accession>A0A5J6GQ69</accession>
<evidence type="ECO:0000313" key="3">
    <source>
        <dbReference type="EMBL" id="QEU96271.1"/>
    </source>
</evidence>
<dbReference type="AlphaFoldDB" id="A0A5J6GQ69"/>
<proteinExistence type="predicted"/>
<keyword evidence="4" id="KW-1185">Reference proteome</keyword>
<dbReference type="GO" id="GO:0016491">
    <property type="term" value="F:oxidoreductase activity"/>
    <property type="evidence" value="ECO:0007669"/>
    <property type="project" value="UniProtKB-KW"/>
</dbReference>
<dbReference type="EMBL" id="CP023699">
    <property type="protein sequence ID" value="QEU96271.1"/>
    <property type="molecule type" value="Genomic_DNA"/>
</dbReference>